<evidence type="ECO:0000313" key="3">
    <source>
        <dbReference type="Proteomes" id="UP000218785"/>
    </source>
</evidence>
<dbReference type="PANTHER" id="PTHR36440">
    <property type="entry name" value="PUTATIVE (AFU_ORTHOLOGUE AFUA_8G07350)-RELATED"/>
    <property type="match status" value="1"/>
</dbReference>
<organism evidence="2 3">
    <name type="scientific">Tolypothrix tenuis PCC 7101</name>
    <dbReference type="NCBI Taxonomy" id="231146"/>
    <lineage>
        <taxon>Bacteria</taxon>
        <taxon>Bacillati</taxon>
        <taxon>Cyanobacteriota</taxon>
        <taxon>Cyanophyceae</taxon>
        <taxon>Nostocales</taxon>
        <taxon>Tolypothrichaceae</taxon>
        <taxon>Tolypothrix</taxon>
    </lineage>
</organism>
<dbReference type="InterPro" id="IPR053146">
    <property type="entry name" value="QDO-like"/>
</dbReference>
<evidence type="ECO:0000259" key="1">
    <source>
        <dbReference type="Pfam" id="PF07883"/>
    </source>
</evidence>
<protein>
    <submittedName>
        <fullName evidence="2">Cupin 2 domain-containing protein</fullName>
    </submittedName>
</protein>
<dbReference type="Pfam" id="PF07883">
    <property type="entry name" value="Cupin_2"/>
    <property type="match status" value="1"/>
</dbReference>
<dbReference type="Gene3D" id="2.60.120.10">
    <property type="entry name" value="Jelly Rolls"/>
    <property type="match status" value="1"/>
</dbReference>
<evidence type="ECO:0000313" key="2">
    <source>
        <dbReference type="EMBL" id="BAY99841.1"/>
    </source>
</evidence>
<reference evidence="2 3" key="1">
    <citation type="submission" date="2017-06" db="EMBL/GenBank/DDBJ databases">
        <title>Genome sequencing of cyanobaciteial culture collection at National Institute for Environmental Studies (NIES).</title>
        <authorList>
            <person name="Hirose Y."/>
            <person name="Shimura Y."/>
            <person name="Fujisawa T."/>
            <person name="Nakamura Y."/>
            <person name="Kawachi M."/>
        </authorList>
    </citation>
    <scope>NUCLEOTIDE SEQUENCE [LARGE SCALE GENOMIC DNA]</scope>
    <source>
        <strain evidence="2 3">NIES-37</strain>
    </source>
</reference>
<proteinExistence type="predicted"/>
<gene>
    <name evidence="2" type="ORF">NIES37_38240</name>
</gene>
<dbReference type="InterPro" id="IPR013096">
    <property type="entry name" value="Cupin_2"/>
</dbReference>
<feature type="domain" description="Cupin type-2" evidence="1">
    <location>
        <begin position="49"/>
        <end position="115"/>
    </location>
</feature>
<dbReference type="InterPro" id="IPR014710">
    <property type="entry name" value="RmlC-like_jellyroll"/>
</dbReference>
<keyword evidence="3" id="KW-1185">Reference proteome</keyword>
<dbReference type="PANTHER" id="PTHR36440:SF1">
    <property type="entry name" value="PUTATIVE (AFU_ORTHOLOGUE AFUA_8G07350)-RELATED"/>
    <property type="match status" value="1"/>
</dbReference>
<dbReference type="Proteomes" id="UP000218785">
    <property type="component" value="Chromosome"/>
</dbReference>
<dbReference type="KEGG" id="ttq:NIES37_38240"/>
<dbReference type="RefSeq" id="WP_096578281.1">
    <property type="nucleotide sequence ID" value="NZ_CAWNJS010000001.1"/>
</dbReference>
<accession>A0A1Z4N2I4</accession>
<dbReference type="EMBL" id="AP018248">
    <property type="protein sequence ID" value="BAY99841.1"/>
    <property type="molecule type" value="Genomic_DNA"/>
</dbReference>
<sequence length="164" mass="18476">MSTEFSKNKVAIVSQGEYLNWFDTMPGEQMAIRVHSRDVGGAFTIIEARVPPFSGPPLHYHKDREEIFEVLEGRFRFHCAGKEFEAGPGTSVVVPRNSIHGWVNLGPGVARLLFTFVPGDMDEFFPQIGQTPPEGWTELAYRYDTWIVGEPLSISKNEQHSHGQ</sequence>
<dbReference type="AlphaFoldDB" id="A0A1Z4N2I4"/>
<dbReference type="InterPro" id="IPR011051">
    <property type="entry name" value="RmlC_Cupin_sf"/>
</dbReference>
<name>A0A1Z4N2I4_9CYAN</name>
<dbReference type="SUPFAM" id="SSF51182">
    <property type="entry name" value="RmlC-like cupins"/>
    <property type="match status" value="1"/>
</dbReference>